<dbReference type="RefSeq" id="WP_243866293.1">
    <property type="nucleotide sequence ID" value="NZ_SOCP01000003.1"/>
</dbReference>
<dbReference type="EMBL" id="SOCP01000003">
    <property type="protein sequence ID" value="TDV54890.1"/>
    <property type="molecule type" value="Genomic_DNA"/>
</dbReference>
<dbReference type="Gene3D" id="1.50.10.10">
    <property type="match status" value="1"/>
</dbReference>
<protein>
    <submittedName>
        <fullName evidence="1">Lanthionine synthetase-like protein</fullName>
    </submittedName>
</protein>
<dbReference type="CDD" id="cd04434">
    <property type="entry name" value="LanC_like"/>
    <property type="match status" value="1"/>
</dbReference>
<evidence type="ECO:0000313" key="2">
    <source>
        <dbReference type="Proteomes" id="UP000294927"/>
    </source>
</evidence>
<dbReference type="Proteomes" id="UP000294927">
    <property type="component" value="Unassembled WGS sequence"/>
</dbReference>
<keyword evidence="2" id="KW-1185">Reference proteome</keyword>
<accession>A0A4R7VXM6</accession>
<dbReference type="PRINTS" id="PR01950">
    <property type="entry name" value="LANCSUPER"/>
</dbReference>
<dbReference type="AlphaFoldDB" id="A0A4R7VXM6"/>
<dbReference type="GO" id="GO:0031179">
    <property type="term" value="P:peptide modification"/>
    <property type="evidence" value="ECO:0007669"/>
    <property type="project" value="InterPro"/>
</dbReference>
<organism evidence="1 2">
    <name type="scientific">Actinophytocola oryzae</name>
    <dbReference type="NCBI Taxonomy" id="502181"/>
    <lineage>
        <taxon>Bacteria</taxon>
        <taxon>Bacillati</taxon>
        <taxon>Actinomycetota</taxon>
        <taxon>Actinomycetes</taxon>
        <taxon>Pseudonocardiales</taxon>
        <taxon>Pseudonocardiaceae</taxon>
    </lineage>
</organism>
<name>A0A4R7VXM6_9PSEU</name>
<gene>
    <name evidence="1" type="ORF">CLV71_103131</name>
</gene>
<dbReference type="InterPro" id="IPR012341">
    <property type="entry name" value="6hp_glycosidase-like_sf"/>
</dbReference>
<dbReference type="InterPro" id="IPR007822">
    <property type="entry name" value="LANC-like"/>
</dbReference>
<dbReference type="Pfam" id="PF05147">
    <property type="entry name" value="LANC_like"/>
    <property type="match status" value="1"/>
</dbReference>
<dbReference type="SMART" id="SM01260">
    <property type="entry name" value="LANC_like"/>
    <property type="match status" value="1"/>
</dbReference>
<sequence length="439" mass="47312">MSASHHVNSTQHRDTAEAAWRWVLAQIRWNDGPSIPESVPGPELDPAYRNGFHMGVGGLAYVLAEIAHCREWTVEETDLANAIADQLTTGTPDETSYTFFDGLVSTIGVLTALDAPGTRAAVLRLNQLATPTGWVQSDFEPADLLPDARFNDVTLGTAGVLLAAVWAHRNGVSEARELAESAAAVLVDEMETLPTGVNWPFVPERYLTRARRDMPNFSHGLSGIASALAVAGAELGRPDLTALATRGAEHLVTLGTLDGAGFAVPHYVPRDDIDADEFTHNWCHGGAGTSLLFSALHRAGVAEVAGDAPLTWHRRCLHGVRASGLPARRYPGFWDNDGRCCGTAGVADIFLSSWQRSGDPDDLAFALLLADTLVERAVVSGPHAYWRFTEHRDAEPLLPPGVGWGQGAAGIAAYLFRVSRLDRDAAVVARMDSWWTTDR</sequence>
<reference evidence="1 2" key="1">
    <citation type="submission" date="2019-03" db="EMBL/GenBank/DDBJ databases">
        <title>Genomic Encyclopedia of Archaeal and Bacterial Type Strains, Phase II (KMG-II): from individual species to whole genera.</title>
        <authorList>
            <person name="Goeker M."/>
        </authorList>
    </citation>
    <scope>NUCLEOTIDE SEQUENCE [LARGE SCALE GENOMIC DNA]</scope>
    <source>
        <strain evidence="1 2">DSM 45499</strain>
    </source>
</reference>
<dbReference type="SUPFAM" id="SSF158745">
    <property type="entry name" value="LanC-like"/>
    <property type="match status" value="1"/>
</dbReference>
<comment type="caution">
    <text evidence="1">The sequence shown here is derived from an EMBL/GenBank/DDBJ whole genome shotgun (WGS) entry which is preliminary data.</text>
</comment>
<evidence type="ECO:0000313" key="1">
    <source>
        <dbReference type="EMBL" id="TDV54890.1"/>
    </source>
</evidence>
<dbReference type="GO" id="GO:0005975">
    <property type="term" value="P:carbohydrate metabolic process"/>
    <property type="evidence" value="ECO:0007669"/>
    <property type="project" value="InterPro"/>
</dbReference>
<proteinExistence type="predicted"/>